<feature type="chain" id="PRO_5045448366" description="Tetratricopeptide repeat protein" evidence="1">
    <location>
        <begin position="19"/>
        <end position="509"/>
    </location>
</feature>
<feature type="signal peptide" evidence="1">
    <location>
        <begin position="1"/>
        <end position="18"/>
    </location>
</feature>
<evidence type="ECO:0008006" key="4">
    <source>
        <dbReference type="Google" id="ProtNLM"/>
    </source>
</evidence>
<evidence type="ECO:0000313" key="3">
    <source>
        <dbReference type="Proteomes" id="UP001243757"/>
    </source>
</evidence>
<evidence type="ECO:0000256" key="1">
    <source>
        <dbReference type="SAM" id="SignalP"/>
    </source>
</evidence>
<gene>
    <name evidence="2" type="ORF">QO033_23515</name>
</gene>
<reference evidence="2 3" key="1">
    <citation type="submission" date="2023-05" db="EMBL/GenBank/DDBJ databases">
        <title>Pseudodonghicola sp. nov.</title>
        <authorList>
            <person name="Huang J."/>
        </authorList>
    </citation>
    <scope>NUCLEOTIDE SEQUENCE [LARGE SCALE GENOMIC DNA]</scope>
    <source>
        <strain evidence="2 3">IC7</strain>
    </source>
</reference>
<organism evidence="2 3">
    <name type="scientific">Pseudodonghicola flavimaris</name>
    <dbReference type="NCBI Taxonomy" id="3050036"/>
    <lineage>
        <taxon>Bacteria</taxon>
        <taxon>Pseudomonadati</taxon>
        <taxon>Pseudomonadota</taxon>
        <taxon>Alphaproteobacteria</taxon>
        <taxon>Rhodobacterales</taxon>
        <taxon>Paracoccaceae</taxon>
        <taxon>Pseudodonghicola</taxon>
    </lineage>
</organism>
<proteinExistence type="predicted"/>
<dbReference type="EMBL" id="JASNJD010000029">
    <property type="protein sequence ID" value="MDK3020656.1"/>
    <property type="molecule type" value="Genomic_DNA"/>
</dbReference>
<protein>
    <recommendedName>
        <fullName evidence="4">Tetratricopeptide repeat protein</fullName>
    </recommendedName>
</protein>
<sequence length="509" mass="54262">MRIKTALIAALWPASVVAQEPLSVIDWLGEAYANPGAGGFVLLEPPVAEAALRPEVEVSPLESVATPLGLVAPEITGLPVDLWHGSDPQQLIRLIGEVPVHDSPAMQSLLYTLLLAEKAPPATASDAEADALMLAQIDRLIALGAIDPAQAMVELAGPTRNRALFRRWFDTTLLSGDEDRSCAVLQQIPDLAPHYAARIFCTARHGDWQTAALTLETAQALELLPRPTLDLLDHFLNPEFFEGAAPLPAAVDPDPLTFRLFEAIGERMPSSTLPRAFANADLREIAGWRAQIEAAERLTRVGALNPNQLLGLYTDRKPAASGGIWDRVAAVQRFDIALSTGSAEAVAKTLPTAWTQMRAARLEVPFAHLFADRLAAIPLQDAAAALAWQIRLLAPDYEAASHQAPGNSRAQSFLGALAQGAPGRADPPDDQARAIALGFGDASAVPPELTTALKDGRLGEVILRAIGLFDRGARGNPTELTAALATLRRVGLEDTARRAALQLMITGRG</sequence>
<keyword evidence="3" id="KW-1185">Reference proteome</keyword>
<keyword evidence="1" id="KW-0732">Signal</keyword>
<dbReference type="RefSeq" id="WP_284483218.1">
    <property type="nucleotide sequence ID" value="NZ_JASNJD010000029.1"/>
</dbReference>
<evidence type="ECO:0000313" key="2">
    <source>
        <dbReference type="EMBL" id="MDK3020656.1"/>
    </source>
</evidence>
<dbReference type="Proteomes" id="UP001243757">
    <property type="component" value="Unassembled WGS sequence"/>
</dbReference>
<name>A0ABT7F7R6_9RHOB</name>
<accession>A0ABT7F7R6</accession>
<comment type="caution">
    <text evidence="2">The sequence shown here is derived from an EMBL/GenBank/DDBJ whole genome shotgun (WGS) entry which is preliminary data.</text>
</comment>